<reference evidence="1" key="1">
    <citation type="submission" date="2021-01" db="EMBL/GenBank/DDBJ databases">
        <title>Marivirga sp. nov., isolated from intertidal surface sediments.</title>
        <authorList>
            <person name="Zhang M."/>
        </authorList>
    </citation>
    <scope>NUCLEOTIDE SEQUENCE</scope>
    <source>
        <strain evidence="1">SM1354</strain>
    </source>
</reference>
<name>A0A937AJW8_9BACT</name>
<accession>A0A937AJW8</accession>
<sequence>MSNPDLVFSQKGYPDIKVYEGHFEIKESDINIYKRYNYNEIEKVRHYNPNKNFWMQLYIATSLIGRLFSHDDPWYFKIYKKNGAEWTYKTPPERNSKFDSIIKELKTRIK</sequence>
<evidence type="ECO:0000313" key="1">
    <source>
        <dbReference type="EMBL" id="MBL0764923.1"/>
    </source>
</evidence>
<evidence type="ECO:0000313" key="2">
    <source>
        <dbReference type="Proteomes" id="UP000642920"/>
    </source>
</evidence>
<proteinExistence type="predicted"/>
<dbReference type="RefSeq" id="WP_201918945.1">
    <property type="nucleotide sequence ID" value="NZ_JAERQG010000001.1"/>
</dbReference>
<protein>
    <submittedName>
        <fullName evidence="1">Uncharacterized protein</fullName>
    </submittedName>
</protein>
<gene>
    <name evidence="1" type="ORF">JKP34_06650</name>
</gene>
<dbReference type="AlphaFoldDB" id="A0A937AJW8"/>
<dbReference type="EMBL" id="JAERQG010000001">
    <property type="protein sequence ID" value="MBL0764923.1"/>
    <property type="molecule type" value="Genomic_DNA"/>
</dbReference>
<keyword evidence="2" id="KW-1185">Reference proteome</keyword>
<organism evidence="1 2">
    <name type="scientific">Marivirga atlantica</name>
    <dbReference type="NCBI Taxonomy" id="1548457"/>
    <lineage>
        <taxon>Bacteria</taxon>
        <taxon>Pseudomonadati</taxon>
        <taxon>Bacteroidota</taxon>
        <taxon>Cytophagia</taxon>
        <taxon>Cytophagales</taxon>
        <taxon>Marivirgaceae</taxon>
        <taxon>Marivirga</taxon>
    </lineage>
</organism>
<dbReference type="Proteomes" id="UP000642920">
    <property type="component" value="Unassembled WGS sequence"/>
</dbReference>
<comment type="caution">
    <text evidence="1">The sequence shown here is derived from an EMBL/GenBank/DDBJ whole genome shotgun (WGS) entry which is preliminary data.</text>
</comment>